<gene>
    <name evidence="10" type="primary">bpr_1</name>
    <name evidence="10" type="ORF">NCTC10343_04141</name>
</gene>
<dbReference type="InterPro" id="IPR022409">
    <property type="entry name" value="PKD/Chitinase_dom"/>
</dbReference>
<dbReference type="CDD" id="cd00063">
    <property type="entry name" value="FN3"/>
    <property type="match status" value="1"/>
</dbReference>
<dbReference type="EC" id="3.4.21.-" evidence="10"/>
<dbReference type="InterPro" id="IPR023828">
    <property type="entry name" value="Peptidase_S8_Ser-AS"/>
</dbReference>
<dbReference type="NCBIfam" id="NF038128">
    <property type="entry name" value="choice_anch_J"/>
    <property type="match status" value="1"/>
</dbReference>
<dbReference type="PANTHER" id="PTHR43399:SF4">
    <property type="entry name" value="CELL WALL-ASSOCIATED PROTEASE"/>
    <property type="match status" value="1"/>
</dbReference>
<dbReference type="PROSITE" id="PS50093">
    <property type="entry name" value="PKD"/>
    <property type="match status" value="1"/>
</dbReference>
<accession>A0A378Y2E0</accession>
<dbReference type="InterPro" id="IPR000209">
    <property type="entry name" value="Peptidase_S8/S53_dom"/>
</dbReference>
<dbReference type="SUPFAM" id="SSF49464">
    <property type="entry name" value="Carboxypeptidase regulatory domain-like"/>
    <property type="match status" value="2"/>
</dbReference>
<feature type="region of interest" description="Disordered" evidence="6">
    <location>
        <begin position="947"/>
        <end position="972"/>
    </location>
</feature>
<dbReference type="SUPFAM" id="SSF49265">
    <property type="entry name" value="Fibronectin type III"/>
    <property type="match status" value="1"/>
</dbReference>
<dbReference type="PROSITE" id="PS00138">
    <property type="entry name" value="SUBTILASE_SER"/>
    <property type="match status" value="1"/>
</dbReference>
<evidence type="ECO:0000256" key="3">
    <source>
        <dbReference type="ARBA" id="ARBA00022801"/>
    </source>
</evidence>
<dbReference type="Pfam" id="PF09136">
    <property type="entry name" value="Glucodextran_B"/>
    <property type="match status" value="1"/>
</dbReference>
<dbReference type="InterPro" id="IPR036116">
    <property type="entry name" value="FN3_sf"/>
</dbReference>
<keyword evidence="4 5" id="KW-0720">Serine protease</keyword>
<feature type="domain" description="Fibronectin type-III" evidence="9">
    <location>
        <begin position="842"/>
        <end position="934"/>
    </location>
</feature>
<evidence type="ECO:0000256" key="7">
    <source>
        <dbReference type="SAM" id="SignalP"/>
    </source>
</evidence>
<feature type="region of interest" description="Disordered" evidence="6">
    <location>
        <begin position="180"/>
        <end position="236"/>
    </location>
</feature>
<dbReference type="Pfam" id="PF20773">
    <property type="entry name" value="InhA-like_MAM"/>
    <property type="match status" value="2"/>
</dbReference>
<dbReference type="InterPro" id="IPR035986">
    <property type="entry name" value="PKD_dom_sf"/>
</dbReference>
<dbReference type="InterPro" id="IPR010259">
    <property type="entry name" value="S8pro/Inhibitor_I9"/>
</dbReference>
<dbReference type="PRINTS" id="PR00723">
    <property type="entry name" value="SUBTILISIN"/>
</dbReference>
<feature type="compositionally biased region" description="Basic and acidic residues" evidence="6">
    <location>
        <begin position="180"/>
        <end position="189"/>
    </location>
</feature>
<dbReference type="SUPFAM" id="SSF52743">
    <property type="entry name" value="Subtilisin-like"/>
    <property type="match status" value="1"/>
</dbReference>
<evidence type="ECO:0000256" key="1">
    <source>
        <dbReference type="ARBA" id="ARBA00011073"/>
    </source>
</evidence>
<dbReference type="Proteomes" id="UP000254400">
    <property type="component" value="Unassembled WGS sequence"/>
</dbReference>
<dbReference type="GO" id="GO:0004252">
    <property type="term" value="F:serine-type endopeptidase activity"/>
    <property type="evidence" value="ECO:0007669"/>
    <property type="project" value="UniProtKB-UniRule"/>
</dbReference>
<dbReference type="Pfam" id="PF05922">
    <property type="entry name" value="Inhibitor_I9"/>
    <property type="match status" value="1"/>
</dbReference>
<keyword evidence="7" id="KW-0732">Signal</keyword>
<dbReference type="InterPro" id="IPR051048">
    <property type="entry name" value="Peptidase_S8/S53_subtilisin"/>
</dbReference>
<feature type="active site" description="Charge relay system" evidence="5">
    <location>
        <position position="267"/>
    </location>
</feature>
<dbReference type="SMART" id="SM00089">
    <property type="entry name" value="PKD"/>
    <property type="match status" value="1"/>
</dbReference>
<dbReference type="Gene3D" id="2.60.40.1120">
    <property type="entry name" value="Carboxypeptidase-like, regulatory domain"/>
    <property type="match status" value="2"/>
</dbReference>
<feature type="domain" description="PKD" evidence="8">
    <location>
        <begin position="1755"/>
        <end position="1837"/>
    </location>
</feature>
<comment type="similarity">
    <text evidence="1 5">Belongs to the peptidase S8 family.</text>
</comment>
<dbReference type="InterPro" id="IPR003961">
    <property type="entry name" value="FN3_dom"/>
</dbReference>
<evidence type="ECO:0000256" key="4">
    <source>
        <dbReference type="ARBA" id="ARBA00022825"/>
    </source>
</evidence>
<feature type="compositionally biased region" description="Basic and acidic residues" evidence="6">
    <location>
        <begin position="952"/>
        <end position="966"/>
    </location>
</feature>
<evidence type="ECO:0000256" key="5">
    <source>
        <dbReference type="PROSITE-ProRule" id="PRU01240"/>
    </source>
</evidence>
<feature type="active site" description="Charge relay system" evidence="5">
    <location>
        <position position="315"/>
    </location>
</feature>
<dbReference type="InterPro" id="IPR013783">
    <property type="entry name" value="Ig-like_fold"/>
</dbReference>
<dbReference type="PROSITE" id="PS50853">
    <property type="entry name" value="FN3"/>
    <property type="match status" value="1"/>
</dbReference>
<dbReference type="InterPro" id="IPR008969">
    <property type="entry name" value="CarboxyPept-like_regulatory"/>
</dbReference>
<evidence type="ECO:0000313" key="10">
    <source>
        <dbReference type="EMBL" id="SUA71254.1"/>
    </source>
</evidence>
<dbReference type="SUPFAM" id="SSF49899">
    <property type="entry name" value="Concanavalin A-like lectins/glucanases"/>
    <property type="match status" value="2"/>
</dbReference>
<feature type="compositionally biased region" description="Low complexity" evidence="6">
    <location>
        <begin position="190"/>
        <end position="205"/>
    </location>
</feature>
<dbReference type="Gene3D" id="2.60.120.260">
    <property type="entry name" value="Galactose-binding domain-like"/>
    <property type="match status" value="1"/>
</dbReference>
<feature type="signal peptide" evidence="7">
    <location>
        <begin position="1"/>
        <end position="29"/>
    </location>
</feature>
<feature type="region of interest" description="Disordered" evidence="6">
    <location>
        <begin position="1735"/>
        <end position="1754"/>
    </location>
</feature>
<dbReference type="PANTHER" id="PTHR43399">
    <property type="entry name" value="SUBTILISIN-RELATED"/>
    <property type="match status" value="1"/>
</dbReference>
<dbReference type="InterPro" id="IPR036852">
    <property type="entry name" value="Peptidase_S8/S53_dom_sf"/>
</dbReference>
<feature type="chain" id="PRO_5016953701" evidence="7">
    <location>
        <begin position="30"/>
        <end position="1837"/>
    </location>
</feature>
<dbReference type="SUPFAM" id="SSF49299">
    <property type="entry name" value="PKD domain"/>
    <property type="match status" value="1"/>
</dbReference>
<dbReference type="RefSeq" id="WP_019688260.1">
    <property type="nucleotide sequence ID" value="NZ_CP036496.1"/>
</dbReference>
<dbReference type="InterPro" id="IPR015500">
    <property type="entry name" value="Peptidase_S8_subtilisin-rel"/>
</dbReference>
<reference evidence="10 11" key="1">
    <citation type="submission" date="2018-06" db="EMBL/GenBank/DDBJ databases">
        <authorList>
            <consortium name="Pathogen Informatics"/>
            <person name="Doyle S."/>
        </authorList>
    </citation>
    <scope>NUCLEOTIDE SEQUENCE [LARGE SCALE GENOMIC DNA]</scope>
    <source>
        <strain evidence="10 11">NCTC10343</strain>
    </source>
</reference>
<dbReference type="PROSITE" id="PS51892">
    <property type="entry name" value="SUBTILASE"/>
    <property type="match status" value="1"/>
</dbReference>
<name>A0A378Y2E0_PAEPO</name>
<dbReference type="GO" id="GO:0006508">
    <property type="term" value="P:proteolysis"/>
    <property type="evidence" value="ECO:0007669"/>
    <property type="project" value="UniProtKB-KW"/>
</dbReference>
<dbReference type="Gene3D" id="2.60.120.200">
    <property type="match status" value="1"/>
</dbReference>
<sequence length="1837" mass="196498">MIKPRRFKKPLSIGLSLLMAFSFVQPALAKNTPDGSKLELKSASHMVTTAKVSAKLTKQFEENNYVTYLVKLKEQVDTNKVSKNALQKASLEKITPSAAKMAVRSHVISSLRETASRTQYGLESYLDKESESGGVKEYKSYFIVNALAVTSTKEVLDHISKLPEVDKIVPNETRYLQKVTVDKQPEDTGTKAAGTATAATAGTAKSDTAQKAVEPEKGDGKTSALPGNTGKNAVDPSTVEWNISHINAPQVWEKGIDGTGIVVANLDTGVDYTHPALHRKWRGLDAAGNVVNPELSWYDPHSHAALPVDQEDDSHGTHTMGTMVGSEENGTNRVGVAPGAKWIAVRIFNPETTDAIILDGGQWLLAPKDAQGNLHPELAPDVVNNSWGGGPGLDEWFRPVVQAWRDAQIFPEFSAGNTSLSNPGGPGSVANPANYPESFATGATDINDKLGSFSLLGPSPYGEIKPEVSAPGVNIRSTVAGGGYKGGYNGTSMAGPHVAGLAALLLQANHSLTVDQLEEILENTATPRTDSTYPTSPNNGYGHGVINALDAVGSVMQGLGSVSGKVVTGGDDLEAPVLEHTPPAAAFEGIDIPLTAHVTDDVGVTAVEAFAKTAGSSNYVYIPLERTSGDSKDGTYQASIPTFLVDSKGLEYYIRVNDFGNNGFETEVYKVNVSKGVKPGYTQDFEKDIAGINIGGQGSVWKWGTPTSGPKGAHSGTKVIATNLEGQYQTNSNSYFVAPPIDLTESSKGALVSFKHWYDLENNSDFGKVYVATTNNQNAFEQVLSFTGTSNGWKTQYLDLRAFAGQKVYLLFNFTSDNTIVKDGWYIDDLSIQEPDSVAPAAPGHLTAEADTVGNVTLAWGASSDEDVKQYKVYRSTQSGKNYTSIGTTSGLTYTDTITVGGATYHYAVAAEDYSGNEGVKSNEASLRVDVPDTLYSDHFDGSSDNGWTHSGTKDEWERGIPKEVGPESAVSKPNVWATDLDSNYENGADFSLVSPKINLNGIRNATLTFNHWFEIEGGYDYGYVEVSKNNGDTWSELGKFSHNTSGKKWAPVYYNLDSYTGNEIQVRFRLKSDNSVNKNGWYIDDFRVLGVPASTVTKDIVPESNIKLEKAEEQFPLYKITSTEKSEFQEKVKPAEASVDRGRVGLDSLPASATVTVLETGRSVKTDPTTGKYSFTHVAGDYTLKAEAYGYVPQTKAVTIENNKVIRANFSLQAVPHGTIHGVITDKQSGEPIQKAKVLVLEDARIAPVETNEAGEFTLDVLEGTYTLSIAAENYYSDSISVTAPPNGSVEANVTLKPFIGFQGGIAYDDGTGENARAFNAAGNSWAVRMTPESEVAQVTGASLLFWNSAFPNPGGTAFQYSVYDASGAAGAPGRLLAGPFDGIAVRDETQWTTVQLPEPVTVQGDFYIVYTQSAVGTQSPGLATDENSPNALRSWQGVSGTWSQSPEEEGNYMIRAIVRYPVNAPTITTPTKATYTQEDTITVTGTSPAEGADIQLFNGKELAGTTKVKDRQFSLAVDLQPGANPLSVQAAVYGKVTDRSEPVVVTLDQTKPGLILTSPGEGARTNAGVVSVTGTVYDEFLSELTINGEPAEFGSDGSFNKRLLINEGENQITVTAKDLAENETSVTRSVYVDTALPKLENISPAEDVRITPGQPVRVSFDSASGLEASFHVELPFNLSTLARNEIPLNETSSGHYEGIYLTSSSLNLEGGVIVIRVRDAAGNEVETEAPGRLYVTHGGGEGPGPNPPTSNEKPVAIIQANDSAKKNKNVQFNAKASRDADGEIVSYSWNFGDGDTAVGSKVKHKFTTAGTYTVELTVTDNDGANGKAVHTITIR</sequence>
<evidence type="ECO:0000313" key="11">
    <source>
        <dbReference type="Proteomes" id="UP000254400"/>
    </source>
</evidence>
<keyword evidence="3 5" id="KW-0378">Hydrolase</keyword>
<dbReference type="EMBL" id="UGSC01000001">
    <property type="protein sequence ID" value="SUA71254.1"/>
    <property type="molecule type" value="Genomic_DNA"/>
</dbReference>
<dbReference type="InterPro" id="IPR013320">
    <property type="entry name" value="ConA-like_dom_sf"/>
</dbReference>
<dbReference type="InterPro" id="IPR000601">
    <property type="entry name" value="PKD_dom"/>
</dbReference>
<proteinExistence type="inferred from homology"/>
<organism evidence="10 11">
    <name type="scientific">Paenibacillus polymyxa</name>
    <name type="common">Bacillus polymyxa</name>
    <dbReference type="NCBI Taxonomy" id="1406"/>
    <lineage>
        <taxon>Bacteria</taxon>
        <taxon>Bacillati</taxon>
        <taxon>Bacillota</taxon>
        <taxon>Bacilli</taxon>
        <taxon>Bacillales</taxon>
        <taxon>Paenibacillaceae</taxon>
        <taxon>Paenibacillus</taxon>
    </lineage>
</organism>
<dbReference type="Gene3D" id="3.40.50.200">
    <property type="entry name" value="Peptidase S8/S53 domain"/>
    <property type="match status" value="1"/>
</dbReference>
<evidence type="ECO:0000256" key="2">
    <source>
        <dbReference type="ARBA" id="ARBA00022670"/>
    </source>
</evidence>
<evidence type="ECO:0000259" key="8">
    <source>
        <dbReference type="PROSITE" id="PS50093"/>
    </source>
</evidence>
<dbReference type="Gene3D" id="2.60.40.10">
    <property type="entry name" value="Immunoglobulins"/>
    <property type="match status" value="4"/>
</dbReference>
<feature type="active site" description="Charge relay system" evidence="5">
    <location>
        <position position="492"/>
    </location>
</feature>
<keyword evidence="2 5" id="KW-0645">Protease</keyword>
<dbReference type="Pfam" id="PF18911">
    <property type="entry name" value="PKD_4"/>
    <property type="match status" value="1"/>
</dbReference>
<protein>
    <submittedName>
        <fullName evidence="10">Subtilisin-like serine protease</fullName>
        <ecNumber evidence="10">3.4.21.-</ecNumber>
    </submittedName>
</protein>
<dbReference type="Pfam" id="PF00082">
    <property type="entry name" value="Peptidase_S8"/>
    <property type="match status" value="1"/>
</dbReference>
<dbReference type="CDD" id="cd00146">
    <property type="entry name" value="PKD"/>
    <property type="match status" value="1"/>
</dbReference>
<dbReference type="GeneID" id="93347468"/>
<evidence type="ECO:0000256" key="6">
    <source>
        <dbReference type="SAM" id="MobiDB-lite"/>
    </source>
</evidence>
<evidence type="ECO:0000259" key="9">
    <source>
        <dbReference type="PROSITE" id="PS50853"/>
    </source>
</evidence>
<dbReference type="FunFam" id="3.40.50.200:FF:000043">
    <property type="entry name" value="Peptidase S8"/>
    <property type="match status" value="1"/>
</dbReference>